<evidence type="ECO:0000259" key="1">
    <source>
        <dbReference type="PROSITE" id="PS50848"/>
    </source>
</evidence>
<sequence>MGEEIPKELLDMHEKRLHEMLEIVEKGDWKLSKEETNIKFYTGTYPGSSFNMVKSVVTILGKHKKTVELLDTVKTIDKNTPKEEAKGVKERYVFGGAEGGPRYLYMSLQSGSMLVSDRDFLTLRKRYDLPDKQVWLIASIDNDDLKPPTKDNVRGKMTFQAFILEQDKDDDAYDRLTFVVHADPCGSIPAMVYNAVATKQGYNVLSIRNSVLKKE</sequence>
<proteinExistence type="predicted"/>
<reference evidence="2" key="1">
    <citation type="submission" date="2006-10" db="EMBL/GenBank/DDBJ databases">
        <authorList>
            <person name="Amadeo P."/>
            <person name="Zhao Q."/>
            <person name="Wortman J."/>
            <person name="Fraser-Liggett C."/>
            <person name="Carlton J."/>
        </authorList>
    </citation>
    <scope>NUCLEOTIDE SEQUENCE</scope>
    <source>
        <strain evidence="2">G3</strain>
    </source>
</reference>
<protein>
    <recommendedName>
        <fullName evidence="1">START domain-containing protein</fullName>
    </recommendedName>
</protein>
<evidence type="ECO:0000313" key="2">
    <source>
        <dbReference type="EMBL" id="EAY10380.1"/>
    </source>
</evidence>
<dbReference type="VEuPathDB" id="TrichDB:TVAGG3_0924080"/>
<dbReference type="InterPro" id="IPR051213">
    <property type="entry name" value="START_lipid_transfer"/>
</dbReference>
<dbReference type="PANTHER" id="PTHR19308">
    <property type="entry name" value="PHOSPHATIDYLCHOLINE TRANSFER PROTEIN"/>
    <property type="match status" value="1"/>
</dbReference>
<dbReference type="PROSITE" id="PS50848">
    <property type="entry name" value="START"/>
    <property type="match status" value="1"/>
</dbReference>
<dbReference type="GO" id="GO:0005737">
    <property type="term" value="C:cytoplasm"/>
    <property type="evidence" value="ECO:0007669"/>
    <property type="project" value="UniProtKB-ARBA"/>
</dbReference>
<dbReference type="CDD" id="cd00177">
    <property type="entry name" value="START"/>
    <property type="match status" value="1"/>
</dbReference>
<reference evidence="2" key="2">
    <citation type="journal article" date="2007" name="Science">
        <title>Draft genome sequence of the sexually transmitted pathogen Trichomonas vaginalis.</title>
        <authorList>
            <person name="Carlton J.M."/>
            <person name="Hirt R.P."/>
            <person name="Silva J.C."/>
            <person name="Delcher A.L."/>
            <person name="Schatz M."/>
            <person name="Zhao Q."/>
            <person name="Wortman J.R."/>
            <person name="Bidwell S.L."/>
            <person name="Alsmark U.C.M."/>
            <person name="Besteiro S."/>
            <person name="Sicheritz-Ponten T."/>
            <person name="Noel C.J."/>
            <person name="Dacks J.B."/>
            <person name="Foster P.G."/>
            <person name="Simillion C."/>
            <person name="Van de Peer Y."/>
            <person name="Miranda-Saavedra D."/>
            <person name="Barton G.J."/>
            <person name="Westrop G.D."/>
            <person name="Mueller S."/>
            <person name="Dessi D."/>
            <person name="Fiori P.L."/>
            <person name="Ren Q."/>
            <person name="Paulsen I."/>
            <person name="Zhang H."/>
            <person name="Bastida-Corcuera F.D."/>
            <person name="Simoes-Barbosa A."/>
            <person name="Brown M.T."/>
            <person name="Hayes R.D."/>
            <person name="Mukherjee M."/>
            <person name="Okumura C.Y."/>
            <person name="Schneider R."/>
            <person name="Smith A.J."/>
            <person name="Vanacova S."/>
            <person name="Villalvazo M."/>
            <person name="Haas B.J."/>
            <person name="Pertea M."/>
            <person name="Feldblyum T.V."/>
            <person name="Utterback T.R."/>
            <person name="Shu C.L."/>
            <person name="Osoegawa K."/>
            <person name="de Jong P.J."/>
            <person name="Hrdy I."/>
            <person name="Horvathova L."/>
            <person name="Zubacova Z."/>
            <person name="Dolezal P."/>
            <person name="Malik S.B."/>
            <person name="Logsdon J.M. Jr."/>
            <person name="Henze K."/>
            <person name="Gupta A."/>
            <person name="Wang C.C."/>
            <person name="Dunne R.L."/>
            <person name="Upcroft J.A."/>
            <person name="Upcroft P."/>
            <person name="White O."/>
            <person name="Salzberg S.L."/>
            <person name="Tang P."/>
            <person name="Chiu C.-H."/>
            <person name="Lee Y.-S."/>
            <person name="Embley T.M."/>
            <person name="Coombs G.H."/>
            <person name="Mottram J.C."/>
            <person name="Tachezy J."/>
            <person name="Fraser-Liggett C.M."/>
            <person name="Johnson P.J."/>
        </authorList>
    </citation>
    <scope>NUCLEOTIDE SEQUENCE [LARGE SCALE GENOMIC DNA]</scope>
    <source>
        <strain evidence="2">G3</strain>
    </source>
</reference>
<gene>
    <name evidence="2" type="ORF">TVAG_109640</name>
</gene>
<dbReference type="EMBL" id="DS113339">
    <property type="protein sequence ID" value="EAY10380.1"/>
    <property type="molecule type" value="Genomic_DNA"/>
</dbReference>
<dbReference type="KEGG" id="tva:4768314"/>
<keyword evidence="3" id="KW-1185">Reference proteome</keyword>
<dbReference type="RefSeq" id="XP_001322603.1">
    <property type="nucleotide sequence ID" value="XM_001322568.1"/>
</dbReference>
<dbReference type="VEuPathDB" id="TrichDB:TVAG_109640"/>
<dbReference type="SUPFAM" id="SSF55961">
    <property type="entry name" value="Bet v1-like"/>
    <property type="match status" value="1"/>
</dbReference>
<dbReference type="InterPro" id="IPR002913">
    <property type="entry name" value="START_lipid-bd_dom"/>
</dbReference>
<dbReference type="OrthoDB" id="196858at2759"/>
<evidence type="ECO:0000313" key="3">
    <source>
        <dbReference type="Proteomes" id="UP000001542"/>
    </source>
</evidence>
<feature type="domain" description="START" evidence="1">
    <location>
        <begin position="29"/>
        <end position="215"/>
    </location>
</feature>
<dbReference type="InParanoid" id="A2EAF3"/>
<dbReference type="Proteomes" id="UP000001542">
    <property type="component" value="Unassembled WGS sequence"/>
</dbReference>
<dbReference type="AlphaFoldDB" id="A2EAF3"/>
<name>A2EAF3_TRIV3</name>
<dbReference type="InterPro" id="IPR023393">
    <property type="entry name" value="START-like_dom_sf"/>
</dbReference>
<dbReference type="GO" id="GO:0008289">
    <property type="term" value="F:lipid binding"/>
    <property type="evidence" value="ECO:0007669"/>
    <property type="project" value="InterPro"/>
</dbReference>
<accession>A2EAF3</accession>
<dbReference type="Gene3D" id="3.30.530.20">
    <property type="match status" value="1"/>
</dbReference>
<dbReference type="Pfam" id="PF01852">
    <property type="entry name" value="START"/>
    <property type="match status" value="1"/>
</dbReference>
<dbReference type="PANTHER" id="PTHR19308:SF56">
    <property type="entry name" value="START DOMAIN-CONTAINING PROTEIN"/>
    <property type="match status" value="1"/>
</dbReference>
<dbReference type="SMR" id="A2EAF3"/>
<organism evidence="2 3">
    <name type="scientific">Trichomonas vaginalis (strain ATCC PRA-98 / G3)</name>
    <dbReference type="NCBI Taxonomy" id="412133"/>
    <lineage>
        <taxon>Eukaryota</taxon>
        <taxon>Metamonada</taxon>
        <taxon>Parabasalia</taxon>
        <taxon>Trichomonadida</taxon>
        <taxon>Trichomonadidae</taxon>
        <taxon>Trichomonas</taxon>
    </lineage>
</organism>